<dbReference type="InterPro" id="IPR003280">
    <property type="entry name" value="2pore_dom_K_chnl"/>
</dbReference>
<comment type="similarity">
    <text evidence="8">Belongs to the two pore domain potassium channel (TC 1.A.1.8) family.</text>
</comment>
<evidence type="ECO:0000256" key="6">
    <source>
        <dbReference type="ARBA" id="ARBA00023136"/>
    </source>
</evidence>
<evidence type="ECO:0000256" key="5">
    <source>
        <dbReference type="ARBA" id="ARBA00023065"/>
    </source>
</evidence>
<evidence type="ECO:0000256" key="2">
    <source>
        <dbReference type="ARBA" id="ARBA00022448"/>
    </source>
</evidence>
<feature type="transmembrane region" description="Helical" evidence="10">
    <location>
        <begin position="142"/>
        <end position="161"/>
    </location>
</feature>
<keyword evidence="13" id="KW-1185">Reference proteome</keyword>
<dbReference type="PRINTS" id="PR01333">
    <property type="entry name" value="2POREKCHANEL"/>
</dbReference>
<dbReference type="PANTHER" id="PTHR11003:SF352">
    <property type="entry name" value="BCDNA.GH04802-RELATED"/>
    <property type="match status" value="1"/>
</dbReference>
<comment type="caution">
    <text evidence="12">The sequence shown here is derived from an EMBL/GenBank/DDBJ whole genome shotgun (WGS) entry which is preliminary data.</text>
</comment>
<evidence type="ECO:0000256" key="9">
    <source>
        <dbReference type="SAM" id="MobiDB-lite"/>
    </source>
</evidence>
<sequence length="790" mass="90460">MADTRNMSKSTKSPYEISQRSTIQGYREKCLLDVWNITETMNVLYEKNWTLLVGMRLKQFENDIVHAVKNEGYDGKESSSTEVQWSFSGALLYCITVITTIEMNRLRKLKENFKVDETIIKPKLTTFKHYCHSFFVYLYTNIYTRSCGITLGYMIVGALLFKSLEAPYETFQKSFVQKYREDCLKDLWVITDSMNVLYEQNWTHLVDMRLKQFENEIADAIESGIYSRNKDSNVEQRWTFSAALLYCLSIITTVGPKMAEGSKLAKCRRCVRIFFTYLFSHVGLCAAVTGYAVLGAFTFESLEQPFEINQRNTIIRFRDRCREDLWNITDTLNVFYEEQWKLLVEKTLRQYELDLIHEIKNEGYDGMAYAEAELQWSFPGALLYCITVITTIAKMAETDNTSKRAKCKRLVRKFFTHLFSHVGLCAAVTGYAILGALTFESLEQPFEINQRFSIQGFRQRCRDELWNMTNSLPVIYEENWTYLVEMRLRQFELDLIHAIKNEGYDGTTYAEPELQWSFPGALLYSITVITTIGYGNIAPKTDVGKIVTIFYALLGIPMMLLCLTNIGDLLARSFKFTYFHLCFLFRKPRRTHASSQKQVIEHMKSPMGKAVEVATLELCNGDEKPPIGDKKLPLGDDSSTLSSSPTKSNNASMVVVPDPSPVVIERVYRDSSGSQDQRVPMYMVLLLVTGYICGGAVLFSLWEKWTFLNGAYFCFITLSTIGFGDLVPGSDIFDTQSGQAKLIICCLYLIMGLAIIAMSFNLVQEEVIIKCKNVARNLGLLKSENDDDDD</sequence>
<dbReference type="GO" id="GO:0005886">
    <property type="term" value="C:plasma membrane"/>
    <property type="evidence" value="ECO:0007669"/>
    <property type="project" value="TreeGrafter"/>
</dbReference>
<feature type="transmembrane region" description="Helical" evidence="10">
    <location>
        <begin position="414"/>
        <end position="434"/>
    </location>
</feature>
<name>A0A8T0FD39_ARGBR</name>
<reference evidence="12" key="2">
    <citation type="submission" date="2020-06" db="EMBL/GenBank/DDBJ databases">
        <authorList>
            <person name="Sheffer M."/>
        </authorList>
    </citation>
    <scope>NUCLEOTIDE SEQUENCE</scope>
</reference>
<dbReference type="InterPro" id="IPR013099">
    <property type="entry name" value="K_chnl_dom"/>
</dbReference>
<dbReference type="GO" id="GO:0015271">
    <property type="term" value="F:outward rectifier potassium channel activity"/>
    <property type="evidence" value="ECO:0007669"/>
    <property type="project" value="TreeGrafter"/>
</dbReference>
<evidence type="ECO:0000256" key="8">
    <source>
        <dbReference type="RuleBase" id="RU003857"/>
    </source>
</evidence>
<dbReference type="Proteomes" id="UP000807504">
    <property type="component" value="Unassembled WGS sequence"/>
</dbReference>
<feature type="transmembrane region" description="Helical" evidence="10">
    <location>
        <begin position="707"/>
        <end position="728"/>
    </location>
</feature>
<feature type="transmembrane region" description="Helical" evidence="10">
    <location>
        <begin position="679"/>
        <end position="701"/>
    </location>
</feature>
<evidence type="ECO:0000313" key="13">
    <source>
        <dbReference type="Proteomes" id="UP000807504"/>
    </source>
</evidence>
<dbReference type="AlphaFoldDB" id="A0A8T0FD39"/>
<keyword evidence="6 10" id="KW-0472">Membrane</keyword>
<feature type="region of interest" description="Disordered" evidence="9">
    <location>
        <begin position="625"/>
        <end position="651"/>
    </location>
</feature>
<proteinExistence type="inferred from homology"/>
<feature type="transmembrane region" description="Helical" evidence="10">
    <location>
        <begin position="549"/>
        <end position="571"/>
    </location>
</feature>
<keyword evidence="5 8" id="KW-0406">Ion transport</keyword>
<feature type="transmembrane region" description="Helical" evidence="10">
    <location>
        <begin position="374"/>
        <end position="393"/>
    </location>
</feature>
<dbReference type="Pfam" id="PF07885">
    <property type="entry name" value="Ion_trans_2"/>
    <property type="match status" value="2"/>
</dbReference>
<dbReference type="SUPFAM" id="SSF81324">
    <property type="entry name" value="Voltage-gated potassium channels"/>
    <property type="match status" value="4"/>
</dbReference>
<dbReference type="GO" id="GO:0022841">
    <property type="term" value="F:potassium ion leak channel activity"/>
    <property type="evidence" value="ECO:0007669"/>
    <property type="project" value="TreeGrafter"/>
</dbReference>
<evidence type="ECO:0000256" key="7">
    <source>
        <dbReference type="ARBA" id="ARBA00023303"/>
    </source>
</evidence>
<evidence type="ECO:0000313" key="12">
    <source>
        <dbReference type="EMBL" id="KAF8787349.1"/>
    </source>
</evidence>
<feature type="compositionally biased region" description="Low complexity" evidence="9">
    <location>
        <begin position="635"/>
        <end position="651"/>
    </location>
</feature>
<organism evidence="12 13">
    <name type="scientific">Argiope bruennichi</name>
    <name type="common">Wasp spider</name>
    <name type="synonym">Aranea bruennichi</name>
    <dbReference type="NCBI Taxonomy" id="94029"/>
    <lineage>
        <taxon>Eukaryota</taxon>
        <taxon>Metazoa</taxon>
        <taxon>Ecdysozoa</taxon>
        <taxon>Arthropoda</taxon>
        <taxon>Chelicerata</taxon>
        <taxon>Arachnida</taxon>
        <taxon>Araneae</taxon>
        <taxon>Araneomorphae</taxon>
        <taxon>Entelegynae</taxon>
        <taxon>Araneoidea</taxon>
        <taxon>Araneidae</taxon>
        <taxon>Argiope</taxon>
    </lineage>
</organism>
<keyword evidence="2 8" id="KW-0813">Transport</keyword>
<dbReference type="Gene3D" id="1.10.287.70">
    <property type="match status" value="4"/>
</dbReference>
<accession>A0A8T0FD39</accession>
<evidence type="ECO:0000256" key="4">
    <source>
        <dbReference type="ARBA" id="ARBA00022989"/>
    </source>
</evidence>
<evidence type="ECO:0000256" key="3">
    <source>
        <dbReference type="ARBA" id="ARBA00022692"/>
    </source>
</evidence>
<keyword evidence="4 10" id="KW-1133">Transmembrane helix</keyword>
<dbReference type="PANTHER" id="PTHR11003">
    <property type="entry name" value="POTASSIUM CHANNEL, SUBFAMILY K"/>
    <property type="match status" value="1"/>
</dbReference>
<feature type="compositionally biased region" description="Basic and acidic residues" evidence="9">
    <location>
        <begin position="625"/>
        <end position="634"/>
    </location>
</feature>
<dbReference type="EMBL" id="JABXBU010000015">
    <property type="protein sequence ID" value="KAF8787349.1"/>
    <property type="molecule type" value="Genomic_DNA"/>
</dbReference>
<dbReference type="GO" id="GO:0030322">
    <property type="term" value="P:stabilization of membrane potential"/>
    <property type="evidence" value="ECO:0007669"/>
    <property type="project" value="TreeGrafter"/>
</dbReference>
<gene>
    <name evidence="12" type="ORF">HNY73_008961</name>
</gene>
<feature type="transmembrane region" description="Helical" evidence="10">
    <location>
        <begin position="271"/>
        <end position="294"/>
    </location>
</feature>
<evidence type="ECO:0000256" key="10">
    <source>
        <dbReference type="SAM" id="Phobius"/>
    </source>
</evidence>
<reference evidence="12" key="1">
    <citation type="journal article" date="2020" name="bioRxiv">
        <title>Chromosome-level reference genome of the European wasp spider Argiope bruennichi: a resource for studies on range expansion and evolutionary adaptation.</title>
        <authorList>
            <person name="Sheffer M.M."/>
            <person name="Hoppe A."/>
            <person name="Krehenwinkel H."/>
            <person name="Uhl G."/>
            <person name="Kuss A.W."/>
            <person name="Jensen L."/>
            <person name="Jensen C."/>
            <person name="Gillespie R.G."/>
            <person name="Hoff K.J."/>
            <person name="Prost S."/>
        </authorList>
    </citation>
    <scope>NUCLEOTIDE SEQUENCE</scope>
</reference>
<feature type="domain" description="Potassium channel" evidence="11">
    <location>
        <begin position="513"/>
        <end position="571"/>
    </location>
</feature>
<evidence type="ECO:0000259" key="11">
    <source>
        <dbReference type="Pfam" id="PF07885"/>
    </source>
</evidence>
<evidence type="ECO:0000256" key="1">
    <source>
        <dbReference type="ARBA" id="ARBA00004141"/>
    </source>
</evidence>
<feature type="transmembrane region" description="Helical" evidence="10">
    <location>
        <begin position="740"/>
        <end position="763"/>
    </location>
</feature>
<keyword evidence="3 8" id="KW-0812">Transmembrane</keyword>
<protein>
    <submittedName>
        <fullName evidence="12">Potassium channel subfamily K member 18 like protein</fullName>
    </submittedName>
</protein>
<feature type="transmembrane region" description="Helical" evidence="10">
    <location>
        <begin position="238"/>
        <end position="259"/>
    </location>
</feature>
<keyword evidence="7 8" id="KW-0407">Ion channel</keyword>
<feature type="domain" description="Potassium channel" evidence="11">
    <location>
        <begin position="687"/>
        <end position="765"/>
    </location>
</feature>
<comment type="subcellular location">
    <subcellularLocation>
        <location evidence="1">Membrane</location>
        <topology evidence="1">Multi-pass membrane protein</topology>
    </subcellularLocation>
</comment>